<sequence>MQLTPIRKCYRASRQNCGVHTQPCGSYHHALLTAYTPVYTTSTFFPPTTVTGWDENDICSHALDCKSPGLIHSSRTSPDSFRCIGCGNKTYSRRGNKVYRVLERIPDTHHPTQTANQQPRPVNRDLPGAGVRRVKKRERDFKRGWRVSQFTGQSPEIGVANKPGGKAL</sequence>
<evidence type="ECO:0000256" key="1">
    <source>
        <dbReference type="SAM" id="MobiDB-lite"/>
    </source>
</evidence>
<dbReference type="EMBL" id="JACVVK020000018">
    <property type="protein sequence ID" value="KAK7503804.1"/>
    <property type="molecule type" value="Genomic_DNA"/>
</dbReference>
<name>A0ABD0LW22_9CAEN</name>
<protein>
    <submittedName>
        <fullName evidence="2">Uncharacterized protein</fullName>
    </submittedName>
</protein>
<reference evidence="2 3" key="1">
    <citation type="journal article" date="2023" name="Sci. Data">
        <title>Genome assembly of the Korean intertidal mud-creeper Batillaria attramentaria.</title>
        <authorList>
            <person name="Patra A.K."/>
            <person name="Ho P.T."/>
            <person name="Jun S."/>
            <person name="Lee S.J."/>
            <person name="Kim Y."/>
            <person name="Won Y.J."/>
        </authorList>
    </citation>
    <scope>NUCLEOTIDE SEQUENCE [LARGE SCALE GENOMIC DNA]</scope>
    <source>
        <strain evidence="2">Wonlab-2016</strain>
    </source>
</reference>
<comment type="caution">
    <text evidence="2">The sequence shown here is derived from an EMBL/GenBank/DDBJ whole genome shotgun (WGS) entry which is preliminary data.</text>
</comment>
<dbReference type="AlphaFoldDB" id="A0ABD0LW22"/>
<evidence type="ECO:0000313" key="2">
    <source>
        <dbReference type="EMBL" id="KAK7503804.1"/>
    </source>
</evidence>
<accession>A0ABD0LW22</accession>
<proteinExistence type="predicted"/>
<evidence type="ECO:0000313" key="3">
    <source>
        <dbReference type="Proteomes" id="UP001519460"/>
    </source>
</evidence>
<keyword evidence="3" id="KW-1185">Reference proteome</keyword>
<feature type="region of interest" description="Disordered" evidence="1">
    <location>
        <begin position="107"/>
        <end position="128"/>
    </location>
</feature>
<feature type="compositionally biased region" description="Polar residues" evidence="1">
    <location>
        <begin position="111"/>
        <end position="120"/>
    </location>
</feature>
<organism evidence="2 3">
    <name type="scientific">Batillaria attramentaria</name>
    <dbReference type="NCBI Taxonomy" id="370345"/>
    <lineage>
        <taxon>Eukaryota</taxon>
        <taxon>Metazoa</taxon>
        <taxon>Spiralia</taxon>
        <taxon>Lophotrochozoa</taxon>
        <taxon>Mollusca</taxon>
        <taxon>Gastropoda</taxon>
        <taxon>Caenogastropoda</taxon>
        <taxon>Sorbeoconcha</taxon>
        <taxon>Cerithioidea</taxon>
        <taxon>Batillariidae</taxon>
        <taxon>Batillaria</taxon>
    </lineage>
</organism>
<gene>
    <name evidence="2" type="ORF">BaRGS_00004927</name>
</gene>
<dbReference type="Proteomes" id="UP001519460">
    <property type="component" value="Unassembled WGS sequence"/>
</dbReference>